<dbReference type="InterPro" id="IPR013221">
    <property type="entry name" value="Mur_ligase_cen"/>
</dbReference>
<gene>
    <name evidence="8" type="ORF">HHK36_017717</name>
</gene>
<protein>
    <recommendedName>
        <fullName evidence="7">Mur ligase central domain-containing protein</fullName>
    </recommendedName>
</protein>
<evidence type="ECO:0000313" key="8">
    <source>
        <dbReference type="EMBL" id="KAF8396105.1"/>
    </source>
</evidence>
<dbReference type="Proteomes" id="UP000655225">
    <property type="component" value="Unassembled WGS sequence"/>
</dbReference>
<proteinExistence type="predicted"/>
<dbReference type="OMA" id="HRVEPIA"/>
<dbReference type="GO" id="GO:0051301">
    <property type="term" value="P:cell division"/>
    <property type="evidence" value="ECO:0007669"/>
    <property type="project" value="InterPro"/>
</dbReference>
<dbReference type="Gene3D" id="3.90.190.20">
    <property type="entry name" value="Mur ligase, C-terminal domain"/>
    <property type="match status" value="1"/>
</dbReference>
<dbReference type="InterPro" id="IPR036615">
    <property type="entry name" value="Mur_ligase_C_dom_sf"/>
</dbReference>
<name>A0A834YYN1_TETSI</name>
<keyword evidence="9" id="KW-1185">Reference proteome</keyword>
<accession>A0A834YYN1</accession>
<dbReference type="SUPFAM" id="SSF53623">
    <property type="entry name" value="MurD-like peptide ligases, catalytic domain"/>
    <property type="match status" value="2"/>
</dbReference>
<evidence type="ECO:0000256" key="5">
    <source>
        <dbReference type="ARBA" id="ARBA00022741"/>
    </source>
</evidence>
<evidence type="ECO:0000256" key="3">
    <source>
        <dbReference type="ARBA" id="ARBA00022490"/>
    </source>
</evidence>
<feature type="domain" description="Mur ligase central" evidence="7">
    <location>
        <begin position="198"/>
        <end position="282"/>
    </location>
</feature>
<evidence type="ECO:0000256" key="4">
    <source>
        <dbReference type="ARBA" id="ARBA00022598"/>
    </source>
</evidence>
<keyword evidence="5" id="KW-0547">Nucleotide-binding</keyword>
<comment type="subcellular location">
    <subcellularLocation>
        <location evidence="1">Cytoplasm</location>
    </subcellularLocation>
</comment>
<dbReference type="AlphaFoldDB" id="A0A834YYN1"/>
<reference evidence="8 9" key="1">
    <citation type="submission" date="2020-04" db="EMBL/GenBank/DDBJ databases">
        <title>Plant Genome Project.</title>
        <authorList>
            <person name="Zhang R.-G."/>
        </authorList>
    </citation>
    <scope>NUCLEOTIDE SEQUENCE [LARGE SCALE GENOMIC DNA]</scope>
    <source>
        <strain evidence="8">YNK0</strain>
        <tissue evidence="8">Leaf</tissue>
    </source>
</reference>
<dbReference type="Pfam" id="PF21799">
    <property type="entry name" value="MurD-like_N"/>
    <property type="match status" value="1"/>
</dbReference>
<sequence>MYHATLQVVGLGKSGRAAARLALVRGASVIAIDRNENLAPLEQDLLTEKHGKLRTILGHCDRELLEDTDRVVVSPGVSIENYGLSSLLQSGRPVMSELDFASEVLPKSIKVLAVTGTNGKSTVTTFAGQVSSLSALSQLSGVDITDPIPPYKGDKWVNMPAFQGSCQMLSHLGFKVFVGGNLGNPLSEAAIQCLTLSSVAVVEVSSYQMEIPNKYFCPSVSVVLNLTPDHLERHKTMRNYALTKCRVFSHMSNSKLAVLPDVVSYITKIDMEAKVANFRVPPTGIVSQLQLGAMKAMGMHNLQNAAVAAFSVIGLDVGIDTEAIGATIETLNAPPHRMQIVHKDTQGVTWVDDSKATNVEATYTGLMSLKEQKSVILLGGRAKVSYFLKSLCYPCFS</sequence>
<dbReference type="PANTHER" id="PTHR43692:SF1">
    <property type="entry name" value="UDP-N-ACETYLMURAMOYLALANINE--D-GLUTAMATE LIGASE"/>
    <property type="match status" value="1"/>
</dbReference>
<dbReference type="EMBL" id="JABCRI010000012">
    <property type="protein sequence ID" value="KAF8396105.1"/>
    <property type="molecule type" value="Genomic_DNA"/>
</dbReference>
<dbReference type="GO" id="GO:0005737">
    <property type="term" value="C:cytoplasm"/>
    <property type="evidence" value="ECO:0007669"/>
    <property type="project" value="UniProtKB-SubCell"/>
</dbReference>
<organism evidence="8 9">
    <name type="scientific">Tetracentron sinense</name>
    <name type="common">Spur-leaf</name>
    <dbReference type="NCBI Taxonomy" id="13715"/>
    <lineage>
        <taxon>Eukaryota</taxon>
        <taxon>Viridiplantae</taxon>
        <taxon>Streptophyta</taxon>
        <taxon>Embryophyta</taxon>
        <taxon>Tracheophyta</taxon>
        <taxon>Spermatophyta</taxon>
        <taxon>Magnoliopsida</taxon>
        <taxon>Trochodendrales</taxon>
        <taxon>Trochodendraceae</taxon>
        <taxon>Tetracentron</taxon>
    </lineage>
</organism>
<dbReference type="Pfam" id="PF08245">
    <property type="entry name" value="Mur_ligase_M"/>
    <property type="match status" value="1"/>
</dbReference>
<dbReference type="OrthoDB" id="2017201at2759"/>
<keyword evidence="6" id="KW-0067">ATP-binding</keyword>
<dbReference type="InterPro" id="IPR036565">
    <property type="entry name" value="Mur-like_cat_sf"/>
</dbReference>
<dbReference type="Gene3D" id="3.40.50.720">
    <property type="entry name" value="NAD(P)-binding Rossmann-like Domain"/>
    <property type="match status" value="1"/>
</dbReference>
<dbReference type="GO" id="GO:0005524">
    <property type="term" value="F:ATP binding"/>
    <property type="evidence" value="ECO:0007669"/>
    <property type="project" value="UniProtKB-KW"/>
</dbReference>
<dbReference type="GO" id="GO:0008764">
    <property type="term" value="F:UDP-N-acetylmuramoylalanine-D-glutamate ligase activity"/>
    <property type="evidence" value="ECO:0007669"/>
    <property type="project" value="InterPro"/>
</dbReference>
<evidence type="ECO:0000259" key="7">
    <source>
        <dbReference type="Pfam" id="PF08245"/>
    </source>
</evidence>
<comment type="caution">
    <text evidence="8">The sequence shown here is derived from an EMBL/GenBank/DDBJ whole genome shotgun (WGS) entry which is preliminary data.</text>
</comment>
<dbReference type="Gene3D" id="3.40.1190.10">
    <property type="entry name" value="Mur-like, catalytic domain"/>
    <property type="match status" value="1"/>
</dbReference>
<keyword evidence="4" id="KW-0436">Ligase</keyword>
<keyword evidence="3" id="KW-0963">Cytoplasm</keyword>
<evidence type="ECO:0000313" key="9">
    <source>
        <dbReference type="Proteomes" id="UP000655225"/>
    </source>
</evidence>
<dbReference type="GO" id="GO:0008360">
    <property type="term" value="P:regulation of cell shape"/>
    <property type="evidence" value="ECO:0007669"/>
    <property type="project" value="InterPro"/>
</dbReference>
<dbReference type="InterPro" id="IPR005762">
    <property type="entry name" value="MurD"/>
</dbReference>
<dbReference type="SUPFAM" id="SSF51984">
    <property type="entry name" value="MurCD N-terminal domain"/>
    <property type="match status" value="1"/>
</dbReference>
<dbReference type="PANTHER" id="PTHR43692">
    <property type="entry name" value="UDP-N-ACETYLMURAMOYLALANINE--D-GLUTAMATE LIGASE"/>
    <property type="match status" value="1"/>
</dbReference>
<dbReference type="SUPFAM" id="SSF53244">
    <property type="entry name" value="MurD-like peptide ligases, peptide-binding domain"/>
    <property type="match status" value="1"/>
</dbReference>
<comment type="pathway">
    <text evidence="2">Cell wall biogenesis; peptidoglycan biosynthesis.</text>
</comment>
<evidence type="ECO:0000256" key="6">
    <source>
        <dbReference type="ARBA" id="ARBA00022840"/>
    </source>
</evidence>
<evidence type="ECO:0000256" key="2">
    <source>
        <dbReference type="ARBA" id="ARBA00004752"/>
    </source>
</evidence>
<evidence type="ECO:0000256" key="1">
    <source>
        <dbReference type="ARBA" id="ARBA00004496"/>
    </source>
</evidence>